<proteinExistence type="predicted"/>
<reference evidence="3" key="1">
    <citation type="journal article" date="2019" name="Int. J. Syst. Evol. Microbiol.">
        <title>The Global Catalogue of Microorganisms (GCM) 10K type strain sequencing project: providing services to taxonomists for standard genome sequencing and annotation.</title>
        <authorList>
            <consortium name="The Broad Institute Genomics Platform"/>
            <consortium name="The Broad Institute Genome Sequencing Center for Infectious Disease"/>
            <person name="Wu L."/>
            <person name="Ma J."/>
        </authorList>
    </citation>
    <scope>NUCLEOTIDE SEQUENCE [LARGE SCALE GENOMIC DNA]</scope>
    <source>
        <strain evidence="3">JCM 19129</strain>
    </source>
</reference>
<name>A0ABP9FX21_9MICC</name>
<sequence>MHAHAAGAQNAQRNGATSSKQRRRLQAVQPSWTGGFYVGHGYRVVEICKTYYHLGLNIACTGGY</sequence>
<gene>
    <name evidence="2" type="ORF">GCM10025790_15690</name>
</gene>
<evidence type="ECO:0000313" key="2">
    <source>
        <dbReference type="EMBL" id="GAA4920493.1"/>
    </source>
</evidence>
<dbReference type="Proteomes" id="UP001500368">
    <property type="component" value="Unassembled WGS sequence"/>
</dbReference>
<evidence type="ECO:0000313" key="3">
    <source>
        <dbReference type="Proteomes" id="UP001500368"/>
    </source>
</evidence>
<organism evidence="2 3">
    <name type="scientific">Nesterenkonia rhizosphaerae</name>
    <dbReference type="NCBI Taxonomy" id="1348272"/>
    <lineage>
        <taxon>Bacteria</taxon>
        <taxon>Bacillati</taxon>
        <taxon>Actinomycetota</taxon>
        <taxon>Actinomycetes</taxon>
        <taxon>Micrococcales</taxon>
        <taxon>Micrococcaceae</taxon>
        <taxon>Nesterenkonia</taxon>
    </lineage>
</organism>
<keyword evidence="3" id="KW-1185">Reference proteome</keyword>
<accession>A0ABP9FX21</accession>
<evidence type="ECO:0000256" key="1">
    <source>
        <dbReference type="SAM" id="MobiDB-lite"/>
    </source>
</evidence>
<dbReference type="EMBL" id="BAABLW010000007">
    <property type="protein sequence ID" value="GAA4920493.1"/>
    <property type="molecule type" value="Genomic_DNA"/>
</dbReference>
<feature type="region of interest" description="Disordered" evidence="1">
    <location>
        <begin position="1"/>
        <end position="26"/>
    </location>
</feature>
<feature type="compositionally biased region" description="Low complexity" evidence="1">
    <location>
        <begin position="1"/>
        <end position="16"/>
    </location>
</feature>
<protein>
    <submittedName>
        <fullName evidence="2">Uncharacterized protein</fullName>
    </submittedName>
</protein>
<comment type="caution">
    <text evidence="2">The sequence shown here is derived from an EMBL/GenBank/DDBJ whole genome shotgun (WGS) entry which is preliminary data.</text>
</comment>